<gene>
    <name evidence="2" type="ORF">BJ212DRAFT_1484815</name>
</gene>
<evidence type="ECO:0000313" key="2">
    <source>
        <dbReference type="EMBL" id="KAG1808956.1"/>
    </source>
</evidence>
<evidence type="ECO:0000256" key="1">
    <source>
        <dbReference type="SAM" id="MobiDB-lite"/>
    </source>
</evidence>
<sequence>MVNDDHNRMIFAKVTSLVWQDLQNMANSDCLVNCKVKWNKQSLFTFAKEMYHGFKEDWQAQNNAKKKAAKGVNQQNNRHAQCHKEKADQLMTACQAYIKKFSVDLVDLVHADHMSDEASGPDDDELEDGWKRRMAEKMGMPANSQVENLSFLEVTRSPWRSDKRIPDFTPYTFGINIEWLEANKDRLEYQDLLKEWGAWEDPEGFGLKKREHQDNQGTPNNEVDEDNARKMEG</sequence>
<proteinExistence type="predicted"/>
<evidence type="ECO:0000313" key="3">
    <source>
        <dbReference type="Proteomes" id="UP000807769"/>
    </source>
</evidence>
<comment type="caution">
    <text evidence="2">The sequence shown here is derived from an EMBL/GenBank/DDBJ whole genome shotgun (WGS) entry which is preliminary data.</text>
</comment>
<dbReference type="Proteomes" id="UP000807769">
    <property type="component" value="Unassembled WGS sequence"/>
</dbReference>
<protein>
    <submittedName>
        <fullName evidence="2">Uncharacterized protein</fullName>
    </submittedName>
</protein>
<keyword evidence="3" id="KW-1185">Reference proteome</keyword>
<organism evidence="2 3">
    <name type="scientific">Suillus subaureus</name>
    <dbReference type="NCBI Taxonomy" id="48587"/>
    <lineage>
        <taxon>Eukaryota</taxon>
        <taxon>Fungi</taxon>
        <taxon>Dikarya</taxon>
        <taxon>Basidiomycota</taxon>
        <taxon>Agaricomycotina</taxon>
        <taxon>Agaricomycetes</taxon>
        <taxon>Agaricomycetidae</taxon>
        <taxon>Boletales</taxon>
        <taxon>Suillineae</taxon>
        <taxon>Suillaceae</taxon>
        <taxon>Suillus</taxon>
    </lineage>
</organism>
<accession>A0A9P7E2C5</accession>
<name>A0A9P7E2C5_9AGAM</name>
<dbReference type="EMBL" id="JABBWG010000036">
    <property type="protein sequence ID" value="KAG1808956.1"/>
    <property type="molecule type" value="Genomic_DNA"/>
</dbReference>
<dbReference type="RefSeq" id="XP_041188948.1">
    <property type="nucleotide sequence ID" value="XM_041340868.1"/>
</dbReference>
<feature type="region of interest" description="Disordered" evidence="1">
    <location>
        <begin position="204"/>
        <end position="233"/>
    </location>
</feature>
<reference evidence="2" key="1">
    <citation type="journal article" date="2020" name="New Phytol.">
        <title>Comparative genomics reveals dynamic genome evolution in host specialist ectomycorrhizal fungi.</title>
        <authorList>
            <person name="Lofgren L.A."/>
            <person name="Nguyen N.H."/>
            <person name="Vilgalys R."/>
            <person name="Ruytinx J."/>
            <person name="Liao H.L."/>
            <person name="Branco S."/>
            <person name="Kuo A."/>
            <person name="LaButti K."/>
            <person name="Lipzen A."/>
            <person name="Andreopoulos W."/>
            <person name="Pangilinan J."/>
            <person name="Riley R."/>
            <person name="Hundley H."/>
            <person name="Na H."/>
            <person name="Barry K."/>
            <person name="Grigoriev I.V."/>
            <person name="Stajich J.E."/>
            <person name="Kennedy P.G."/>
        </authorList>
    </citation>
    <scope>NUCLEOTIDE SEQUENCE</scope>
    <source>
        <strain evidence="2">MN1</strain>
    </source>
</reference>
<dbReference type="GeneID" id="64634884"/>
<dbReference type="AlphaFoldDB" id="A0A9P7E2C5"/>
<dbReference type="OrthoDB" id="3269314at2759"/>